<evidence type="ECO:0000256" key="2">
    <source>
        <dbReference type="ARBA" id="ARBA00022448"/>
    </source>
</evidence>
<sequence>MSTSTQLERDARLVSTDHKVAPEEIALGVVIGRSAEFFDFFVYGIGSVLVFPHVFFPFVDPLTGTLYSFMVFSLAFIARPIGSMIFMTVDRLYGRGVKLTAAMLLLGFSTAVISFLPGYEQIGAASIFLLGVCRVSQGLALGGAWDGLASLLSLNAPRNRRGWYAMMPQLGAPFGFLLANGLFAYFVINLSEEDFLSWGWRFPFYVAFTINVVALFARLRLVVTDEFVKQLETRELEPTSVADMFAAQGKFVLIGAFVPLASFALFHLVTIFPLSWVTLFSDRSAGSFLLVQCAGAVVGAVAIVLSGLIADRIGRRPLLAISAGLIALFSAVTPFLLGGNSFGQTAFIVLGFGLLGLSFGQAAGAVSSNFASQYRYTGAALSSDLSWLTGAGFAPLVALGLSSNFGLGWVSVYLLSGAVCTLAALLFNKLEIHEGSSKPPAPVAGSGSRAGAPVHR</sequence>
<feature type="transmembrane region" description="Helical" evidence="8">
    <location>
        <begin position="40"/>
        <end position="59"/>
    </location>
</feature>
<keyword evidence="4 8" id="KW-0812">Transmembrane</keyword>
<dbReference type="InterPro" id="IPR005829">
    <property type="entry name" value="Sugar_transporter_CS"/>
</dbReference>
<evidence type="ECO:0000259" key="9">
    <source>
        <dbReference type="PROSITE" id="PS50850"/>
    </source>
</evidence>
<feature type="transmembrane region" description="Helical" evidence="8">
    <location>
        <begin position="378"/>
        <end position="401"/>
    </location>
</feature>
<evidence type="ECO:0000256" key="7">
    <source>
        <dbReference type="SAM" id="MobiDB-lite"/>
    </source>
</evidence>
<dbReference type="InterPro" id="IPR011701">
    <property type="entry name" value="MFS"/>
</dbReference>
<feature type="transmembrane region" description="Helical" evidence="8">
    <location>
        <begin position="99"/>
        <end position="119"/>
    </location>
</feature>
<dbReference type="AlphaFoldDB" id="A0A512DUX2"/>
<organism evidence="10 11">
    <name type="scientific">Skermanella aerolata</name>
    <dbReference type="NCBI Taxonomy" id="393310"/>
    <lineage>
        <taxon>Bacteria</taxon>
        <taxon>Pseudomonadati</taxon>
        <taxon>Pseudomonadota</taxon>
        <taxon>Alphaproteobacteria</taxon>
        <taxon>Rhodospirillales</taxon>
        <taxon>Azospirillaceae</taxon>
        <taxon>Skermanella</taxon>
    </lineage>
</organism>
<dbReference type="PANTHER" id="PTHR43045">
    <property type="entry name" value="SHIKIMATE TRANSPORTER"/>
    <property type="match status" value="1"/>
</dbReference>
<keyword evidence="3" id="KW-1003">Cell membrane</keyword>
<feature type="transmembrane region" description="Helical" evidence="8">
    <location>
        <begin position="251"/>
        <end position="276"/>
    </location>
</feature>
<keyword evidence="5 8" id="KW-1133">Transmembrane helix</keyword>
<evidence type="ECO:0000313" key="11">
    <source>
        <dbReference type="Proteomes" id="UP000321523"/>
    </source>
</evidence>
<feature type="domain" description="Major facilitator superfamily (MFS) profile" evidence="9">
    <location>
        <begin position="25"/>
        <end position="435"/>
    </location>
</feature>
<name>A0A512DUX2_9PROT</name>
<dbReference type="InterPro" id="IPR020846">
    <property type="entry name" value="MFS_dom"/>
</dbReference>
<evidence type="ECO:0000256" key="6">
    <source>
        <dbReference type="ARBA" id="ARBA00023136"/>
    </source>
</evidence>
<feature type="transmembrane region" description="Helical" evidence="8">
    <location>
        <begin position="343"/>
        <end position="366"/>
    </location>
</feature>
<accession>A0A512DUX2</accession>
<protein>
    <submittedName>
        <fullName evidence="10">ABC transporter permease</fullName>
    </submittedName>
</protein>
<reference evidence="10 11" key="1">
    <citation type="submission" date="2019-07" db="EMBL/GenBank/DDBJ databases">
        <title>Whole genome shotgun sequence of Skermanella aerolata NBRC 106429.</title>
        <authorList>
            <person name="Hosoyama A."/>
            <person name="Uohara A."/>
            <person name="Ohji S."/>
            <person name="Ichikawa N."/>
        </authorList>
    </citation>
    <scope>NUCLEOTIDE SEQUENCE [LARGE SCALE GENOMIC DNA]</scope>
    <source>
        <strain evidence="10 11">NBRC 106429</strain>
    </source>
</reference>
<comment type="subcellular location">
    <subcellularLocation>
        <location evidence="1">Cell membrane</location>
        <topology evidence="1">Multi-pass membrane protein</topology>
    </subcellularLocation>
</comment>
<dbReference type="EMBL" id="BJYZ01000020">
    <property type="protein sequence ID" value="GEO40277.1"/>
    <property type="molecule type" value="Genomic_DNA"/>
</dbReference>
<evidence type="ECO:0000256" key="3">
    <source>
        <dbReference type="ARBA" id="ARBA00022475"/>
    </source>
</evidence>
<keyword evidence="2" id="KW-0813">Transport</keyword>
<proteinExistence type="predicted"/>
<dbReference type="InterPro" id="IPR036259">
    <property type="entry name" value="MFS_trans_sf"/>
</dbReference>
<dbReference type="GO" id="GO:0022857">
    <property type="term" value="F:transmembrane transporter activity"/>
    <property type="evidence" value="ECO:0007669"/>
    <property type="project" value="InterPro"/>
</dbReference>
<feature type="transmembrane region" description="Helical" evidence="8">
    <location>
        <begin position="288"/>
        <end position="310"/>
    </location>
</feature>
<feature type="region of interest" description="Disordered" evidence="7">
    <location>
        <begin position="436"/>
        <end position="456"/>
    </location>
</feature>
<evidence type="ECO:0000256" key="4">
    <source>
        <dbReference type="ARBA" id="ARBA00022692"/>
    </source>
</evidence>
<evidence type="ECO:0000256" key="1">
    <source>
        <dbReference type="ARBA" id="ARBA00004651"/>
    </source>
</evidence>
<evidence type="ECO:0000313" key="10">
    <source>
        <dbReference type="EMBL" id="GEO40277.1"/>
    </source>
</evidence>
<dbReference type="Proteomes" id="UP000321523">
    <property type="component" value="Unassembled WGS sequence"/>
</dbReference>
<evidence type="ECO:0000256" key="8">
    <source>
        <dbReference type="SAM" id="Phobius"/>
    </source>
</evidence>
<feature type="transmembrane region" description="Helical" evidence="8">
    <location>
        <begin position="200"/>
        <end position="219"/>
    </location>
</feature>
<feature type="transmembrane region" description="Helical" evidence="8">
    <location>
        <begin position="125"/>
        <end position="149"/>
    </location>
</feature>
<dbReference type="GO" id="GO:0005886">
    <property type="term" value="C:plasma membrane"/>
    <property type="evidence" value="ECO:0007669"/>
    <property type="project" value="UniProtKB-SubCell"/>
</dbReference>
<gene>
    <name evidence="10" type="ORF">SAE02_44250</name>
</gene>
<dbReference type="Gene3D" id="1.20.1250.20">
    <property type="entry name" value="MFS general substrate transporter like domains"/>
    <property type="match status" value="2"/>
</dbReference>
<evidence type="ECO:0000256" key="5">
    <source>
        <dbReference type="ARBA" id="ARBA00022989"/>
    </source>
</evidence>
<feature type="transmembrane region" description="Helical" evidence="8">
    <location>
        <begin position="407"/>
        <end position="427"/>
    </location>
</feature>
<keyword evidence="11" id="KW-1185">Reference proteome</keyword>
<dbReference type="SUPFAM" id="SSF103473">
    <property type="entry name" value="MFS general substrate transporter"/>
    <property type="match status" value="1"/>
</dbReference>
<feature type="transmembrane region" description="Helical" evidence="8">
    <location>
        <begin position="317"/>
        <end position="337"/>
    </location>
</feature>
<dbReference type="Pfam" id="PF07690">
    <property type="entry name" value="MFS_1"/>
    <property type="match status" value="1"/>
</dbReference>
<comment type="caution">
    <text evidence="10">The sequence shown here is derived from an EMBL/GenBank/DDBJ whole genome shotgun (WGS) entry which is preliminary data.</text>
</comment>
<feature type="transmembrane region" description="Helical" evidence="8">
    <location>
        <begin position="170"/>
        <end position="188"/>
    </location>
</feature>
<dbReference type="PROSITE" id="PS00216">
    <property type="entry name" value="SUGAR_TRANSPORT_1"/>
    <property type="match status" value="1"/>
</dbReference>
<keyword evidence="6 8" id="KW-0472">Membrane</keyword>
<dbReference type="PANTHER" id="PTHR43045:SF2">
    <property type="entry name" value="INNER MEMBRANE METABOLITE TRANSPORT PROTEIN YHJE"/>
    <property type="match status" value="1"/>
</dbReference>
<feature type="transmembrane region" description="Helical" evidence="8">
    <location>
        <begin position="65"/>
        <end position="87"/>
    </location>
</feature>
<dbReference type="PROSITE" id="PS50850">
    <property type="entry name" value="MFS"/>
    <property type="match status" value="1"/>
</dbReference>